<dbReference type="Pfam" id="PF05746">
    <property type="entry name" value="DALR_1"/>
    <property type="match status" value="1"/>
</dbReference>
<keyword evidence="3" id="KW-1185">Reference proteome</keyword>
<gene>
    <name evidence="2" type="ORF">L9F63_025551</name>
</gene>
<dbReference type="PANTHER" id="PTHR16043:SF1">
    <property type="entry name" value="DALR ANTICODON-BINDING DOMAIN-CONTAINING PROTEIN 3"/>
    <property type="match status" value="1"/>
</dbReference>
<sequence>MSYFAIQVKRTRTVCVTNDRGGVFVLYNCSRISTLLNQFQHKLNTGYYPPPPCHLDFTTLTKQEEWELVFVYLLCYPGVVQSCVAGGRLSPNLMCKFIKELTNCFSVYYRRIRILTESRSHLLPVMFARLHLLRAVQTVLHSALSYLGISPVTSM</sequence>
<dbReference type="InterPro" id="IPR037380">
    <property type="entry name" value="DALRD3"/>
</dbReference>
<dbReference type="AlphaFoldDB" id="A0AAD8E4I8"/>
<dbReference type="GO" id="GO:0000049">
    <property type="term" value="F:tRNA binding"/>
    <property type="evidence" value="ECO:0007669"/>
    <property type="project" value="TreeGrafter"/>
</dbReference>
<name>A0AAD8E4I8_DIPPU</name>
<dbReference type="GO" id="GO:0106217">
    <property type="term" value="P:tRNA C3-cytosine methylation"/>
    <property type="evidence" value="ECO:0007669"/>
    <property type="project" value="TreeGrafter"/>
</dbReference>
<evidence type="ECO:0000313" key="3">
    <source>
        <dbReference type="Proteomes" id="UP001233999"/>
    </source>
</evidence>
<dbReference type="PANTHER" id="PTHR16043">
    <property type="entry name" value="DALRD3 PROTEIN"/>
    <property type="match status" value="1"/>
</dbReference>
<dbReference type="Proteomes" id="UP001233999">
    <property type="component" value="Unassembled WGS sequence"/>
</dbReference>
<feature type="domain" description="DALR anticodon binding" evidence="1">
    <location>
        <begin position="25"/>
        <end position="155"/>
    </location>
</feature>
<dbReference type="GO" id="GO:0006420">
    <property type="term" value="P:arginyl-tRNA aminoacylation"/>
    <property type="evidence" value="ECO:0007669"/>
    <property type="project" value="InterPro"/>
</dbReference>
<dbReference type="EMBL" id="JASPKZ010009687">
    <property type="protein sequence ID" value="KAJ9576554.1"/>
    <property type="molecule type" value="Genomic_DNA"/>
</dbReference>
<dbReference type="SMART" id="SM00836">
    <property type="entry name" value="DALR_1"/>
    <property type="match status" value="1"/>
</dbReference>
<dbReference type="InterPro" id="IPR009080">
    <property type="entry name" value="tRNAsynth_Ia_anticodon-bd"/>
</dbReference>
<accession>A0AAD8E4I8</accession>
<evidence type="ECO:0000313" key="2">
    <source>
        <dbReference type="EMBL" id="KAJ9576554.1"/>
    </source>
</evidence>
<reference evidence="2" key="2">
    <citation type="submission" date="2023-05" db="EMBL/GenBank/DDBJ databases">
        <authorList>
            <person name="Fouks B."/>
        </authorList>
    </citation>
    <scope>NUCLEOTIDE SEQUENCE</scope>
    <source>
        <strain evidence="2">Stay&amp;Tobe</strain>
        <tissue evidence="2">Testes</tissue>
    </source>
</reference>
<dbReference type="Gene3D" id="1.10.730.10">
    <property type="entry name" value="Isoleucyl-tRNA Synthetase, Domain 1"/>
    <property type="match status" value="1"/>
</dbReference>
<dbReference type="GO" id="GO:0004814">
    <property type="term" value="F:arginine-tRNA ligase activity"/>
    <property type="evidence" value="ECO:0007669"/>
    <property type="project" value="InterPro"/>
</dbReference>
<dbReference type="InterPro" id="IPR008909">
    <property type="entry name" value="DALR_anticod-bd"/>
</dbReference>
<dbReference type="GO" id="GO:0005524">
    <property type="term" value="F:ATP binding"/>
    <property type="evidence" value="ECO:0007669"/>
    <property type="project" value="InterPro"/>
</dbReference>
<evidence type="ECO:0000259" key="1">
    <source>
        <dbReference type="SMART" id="SM00836"/>
    </source>
</evidence>
<dbReference type="SUPFAM" id="SSF47323">
    <property type="entry name" value="Anticodon-binding domain of a subclass of class I aminoacyl-tRNA synthetases"/>
    <property type="match status" value="1"/>
</dbReference>
<proteinExistence type="predicted"/>
<reference evidence="2" key="1">
    <citation type="journal article" date="2023" name="IScience">
        <title>Live-bearing cockroach genome reveals convergent evolutionary mechanisms linked to viviparity in insects and beyond.</title>
        <authorList>
            <person name="Fouks B."/>
            <person name="Harrison M.C."/>
            <person name="Mikhailova A.A."/>
            <person name="Marchal E."/>
            <person name="English S."/>
            <person name="Carruthers M."/>
            <person name="Jennings E.C."/>
            <person name="Chiamaka E.L."/>
            <person name="Frigard R.A."/>
            <person name="Pippel M."/>
            <person name="Attardo G.M."/>
            <person name="Benoit J.B."/>
            <person name="Bornberg-Bauer E."/>
            <person name="Tobe S.S."/>
        </authorList>
    </citation>
    <scope>NUCLEOTIDE SEQUENCE</scope>
    <source>
        <strain evidence="2">Stay&amp;Tobe</strain>
    </source>
</reference>
<protein>
    <recommendedName>
        <fullName evidence="1">DALR anticodon binding domain-containing protein</fullName>
    </recommendedName>
</protein>
<organism evidence="2 3">
    <name type="scientific">Diploptera punctata</name>
    <name type="common">Pacific beetle cockroach</name>
    <dbReference type="NCBI Taxonomy" id="6984"/>
    <lineage>
        <taxon>Eukaryota</taxon>
        <taxon>Metazoa</taxon>
        <taxon>Ecdysozoa</taxon>
        <taxon>Arthropoda</taxon>
        <taxon>Hexapoda</taxon>
        <taxon>Insecta</taxon>
        <taxon>Pterygota</taxon>
        <taxon>Neoptera</taxon>
        <taxon>Polyneoptera</taxon>
        <taxon>Dictyoptera</taxon>
        <taxon>Blattodea</taxon>
        <taxon>Blaberoidea</taxon>
        <taxon>Blaberidae</taxon>
        <taxon>Diplopterinae</taxon>
        <taxon>Diploptera</taxon>
    </lineage>
</organism>
<comment type="caution">
    <text evidence="2">The sequence shown here is derived from an EMBL/GenBank/DDBJ whole genome shotgun (WGS) entry which is preliminary data.</text>
</comment>